<dbReference type="PROSITE" id="PS50097">
    <property type="entry name" value="BTB"/>
    <property type="match status" value="1"/>
</dbReference>
<evidence type="ECO:0000313" key="3">
    <source>
        <dbReference type="Proteomes" id="UP000092583"/>
    </source>
</evidence>
<accession>A0A1B9IGI2</accession>
<evidence type="ECO:0000313" key="2">
    <source>
        <dbReference type="EMBL" id="OCF54665.1"/>
    </source>
</evidence>
<dbReference type="EMBL" id="KI669469">
    <property type="protein sequence ID" value="OCF54665.1"/>
    <property type="molecule type" value="Genomic_DNA"/>
</dbReference>
<dbReference type="InterPro" id="IPR011333">
    <property type="entry name" value="SKP1/BTB/POZ_sf"/>
</dbReference>
<dbReference type="Proteomes" id="UP000092583">
    <property type="component" value="Unassembled WGS sequence"/>
</dbReference>
<organism evidence="2 3">
    <name type="scientific">Kwoniella mangroviensis CBS 10435</name>
    <dbReference type="NCBI Taxonomy" id="1331196"/>
    <lineage>
        <taxon>Eukaryota</taxon>
        <taxon>Fungi</taxon>
        <taxon>Dikarya</taxon>
        <taxon>Basidiomycota</taxon>
        <taxon>Agaricomycotina</taxon>
        <taxon>Tremellomycetes</taxon>
        <taxon>Tremellales</taxon>
        <taxon>Cryptococcaceae</taxon>
        <taxon>Kwoniella</taxon>
    </lineage>
</organism>
<feature type="domain" description="BTB" evidence="1">
    <location>
        <begin position="127"/>
        <end position="192"/>
    </location>
</feature>
<evidence type="ECO:0000259" key="1">
    <source>
        <dbReference type="PROSITE" id="PS50097"/>
    </source>
</evidence>
<reference evidence="3" key="2">
    <citation type="submission" date="2013-12" db="EMBL/GenBank/DDBJ databases">
        <title>Evolution of pathogenesis and genome organization in the Tremellales.</title>
        <authorList>
            <person name="Cuomo C."/>
            <person name="Litvintseva A."/>
            <person name="Heitman J."/>
            <person name="Chen Y."/>
            <person name="Sun S."/>
            <person name="Springer D."/>
            <person name="Dromer F."/>
            <person name="Young S."/>
            <person name="Zeng Q."/>
            <person name="Chapman S."/>
            <person name="Gujja S."/>
            <person name="Saif S."/>
            <person name="Birren B."/>
        </authorList>
    </citation>
    <scope>NUCLEOTIDE SEQUENCE [LARGE SCALE GENOMIC DNA]</scope>
    <source>
        <strain evidence="3">CBS 10435</strain>
    </source>
</reference>
<dbReference type="InterPro" id="IPR000210">
    <property type="entry name" value="BTB/POZ_dom"/>
</dbReference>
<gene>
    <name evidence="2" type="ORF">L486_07797</name>
</gene>
<name>A0A1B9IGI2_9TREE</name>
<keyword evidence="3" id="KW-1185">Reference proteome</keyword>
<protein>
    <recommendedName>
        <fullName evidence="1">BTB domain-containing protein</fullName>
    </recommendedName>
</protein>
<proteinExistence type="predicted"/>
<reference evidence="2 3" key="1">
    <citation type="submission" date="2013-07" db="EMBL/GenBank/DDBJ databases">
        <title>The Genome Sequence of Kwoniella mangroviensis CBS10435.</title>
        <authorList>
            <consortium name="The Broad Institute Genome Sequencing Platform"/>
            <person name="Cuomo C."/>
            <person name="Litvintseva A."/>
            <person name="Chen Y."/>
            <person name="Heitman J."/>
            <person name="Sun S."/>
            <person name="Springer D."/>
            <person name="Dromer F."/>
            <person name="Young S.K."/>
            <person name="Zeng Q."/>
            <person name="Gargeya S."/>
            <person name="Fitzgerald M."/>
            <person name="Abouelleil A."/>
            <person name="Alvarado L."/>
            <person name="Berlin A.M."/>
            <person name="Chapman S.B."/>
            <person name="Dewar J."/>
            <person name="Goldberg J."/>
            <person name="Griggs A."/>
            <person name="Gujja S."/>
            <person name="Hansen M."/>
            <person name="Howarth C."/>
            <person name="Imamovic A."/>
            <person name="Larimer J."/>
            <person name="McCowan C."/>
            <person name="Murphy C."/>
            <person name="Pearson M."/>
            <person name="Priest M."/>
            <person name="Roberts A."/>
            <person name="Saif S."/>
            <person name="Shea T."/>
            <person name="Sykes S."/>
            <person name="Wortman J."/>
            <person name="Nusbaum C."/>
            <person name="Birren B."/>
        </authorList>
    </citation>
    <scope>NUCLEOTIDE SEQUENCE [LARGE SCALE GENOMIC DNA]</scope>
    <source>
        <strain evidence="2 3">CBS 10435</strain>
    </source>
</reference>
<dbReference type="AlphaFoldDB" id="A0A1B9IGI2"/>
<dbReference type="OrthoDB" id="3184970at2759"/>
<sequence length="337" mass="37902">MIWPGGGRCSDVTQDGEITNEPFWGAIGSIDIMDPTAISVRSFFSLSDKYMYGLCRAMRPSPRLMPSDARNSRDVTYWKSVVSDFQEIMRDFENNLWEGNRVDKGKLPPTESYTQKHLKQKYQFDDSDLTIIASDGAKLCIHRDILNHTSSTFKDVLACPQVHPKSATELEFTDTEIEASRTVKLILAFLYNPVDIKSPASEEVREFVDLIRFCLKYDASDVLENLRTYLYLWNSIGSVSFADVFLAASYMDDLPLMVAAFSNPKNIWGGGRVRADHTTRNTSLGMIEGAPMFDLTAAPFEWFVPIAPAATRSRVVPGGRKLMTAPGDEDVRDSFEQ</sequence>
<dbReference type="Gene3D" id="3.30.710.10">
    <property type="entry name" value="Potassium Channel Kv1.1, Chain A"/>
    <property type="match status" value="1"/>
</dbReference>